<protein>
    <submittedName>
        <fullName evidence="2">Uncharacterized protein</fullName>
    </submittedName>
</protein>
<accession>A0A0S3STJ3</accession>
<evidence type="ECO:0000313" key="2">
    <source>
        <dbReference type="EMBL" id="BAT96126.1"/>
    </source>
</evidence>
<dbReference type="EMBL" id="AP015041">
    <property type="protein sequence ID" value="BAT96126.1"/>
    <property type="molecule type" value="Genomic_DNA"/>
</dbReference>
<keyword evidence="3" id="KW-1185">Reference proteome</keyword>
<feature type="transmembrane region" description="Helical" evidence="1">
    <location>
        <begin position="6"/>
        <end position="30"/>
    </location>
</feature>
<gene>
    <name evidence="2" type="primary">Vigan.08G301200</name>
    <name evidence="2" type="ORF">VIGAN_08301200</name>
</gene>
<name>A0A0S3STJ3_PHAAN</name>
<evidence type="ECO:0000256" key="1">
    <source>
        <dbReference type="SAM" id="Phobius"/>
    </source>
</evidence>
<keyword evidence="1" id="KW-0812">Transmembrane</keyword>
<dbReference type="AlphaFoldDB" id="A0A0S3STJ3"/>
<sequence length="69" mass="8252">MVEVIFQNLFILSSVMNLNVAICCMINILWKKIFCLINKTYLNWQPRKWKLCSMSCIFFKWNRQGNVSS</sequence>
<dbReference type="Proteomes" id="UP000291084">
    <property type="component" value="Chromosome 8"/>
</dbReference>
<reference evidence="2 3" key="1">
    <citation type="journal article" date="2015" name="Sci. Rep.">
        <title>The power of single molecule real-time sequencing technology in the de novo assembly of a eukaryotic genome.</title>
        <authorList>
            <person name="Sakai H."/>
            <person name="Naito K."/>
            <person name="Ogiso-Tanaka E."/>
            <person name="Takahashi Y."/>
            <person name="Iseki K."/>
            <person name="Muto C."/>
            <person name="Satou K."/>
            <person name="Teruya K."/>
            <person name="Shiroma A."/>
            <person name="Shimoji M."/>
            <person name="Hirano T."/>
            <person name="Itoh T."/>
            <person name="Kaga A."/>
            <person name="Tomooka N."/>
        </authorList>
    </citation>
    <scope>NUCLEOTIDE SEQUENCE [LARGE SCALE GENOMIC DNA]</scope>
    <source>
        <strain evidence="3">cv. Shumari</strain>
    </source>
</reference>
<evidence type="ECO:0000313" key="3">
    <source>
        <dbReference type="Proteomes" id="UP000291084"/>
    </source>
</evidence>
<keyword evidence="1" id="KW-1133">Transmembrane helix</keyword>
<proteinExistence type="predicted"/>
<organism evidence="2 3">
    <name type="scientific">Vigna angularis var. angularis</name>
    <dbReference type="NCBI Taxonomy" id="157739"/>
    <lineage>
        <taxon>Eukaryota</taxon>
        <taxon>Viridiplantae</taxon>
        <taxon>Streptophyta</taxon>
        <taxon>Embryophyta</taxon>
        <taxon>Tracheophyta</taxon>
        <taxon>Spermatophyta</taxon>
        <taxon>Magnoliopsida</taxon>
        <taxon>eudicotyledons</taxon>
        <taxon>Gunneridae</taxon>
        <taxon>Pentapetalae</taxon>
        <taxon>rosids</taxon>
        <taxon>fabids</taxon>
        <taxon>Fabales</taxon>
        <taxon>Fabaceae</taxon>
        <taxon>Papilionoideae</taxon>
        <taxon>50 kb inversion clade</taxon>
        <taxon>NPAAA clade</taxon>
        <taxon>indigoferoid/millettioid clade</taxon>
        <taxon>Phaseoleae</taxon>
        <taxon>Vigna</taxon>
    </lineage>
</organism>
<keyword evidence="1" id="KW-0472">Membrane</keyword>